<dbReference type="PANTHER" id="PTHR30576:SF0">
    <property type="entry name" value="UNDECAPRENYL-PHOSPHATE N-ACETYLGALACTOSAMINYL 1-PHOSPHATE TRANSFERASE-RELATED"/>
    <property type="match status" value="1"/>
</dbReference>
<feature type="transmembrane region" description="Helical" evidence="7">
    <location>
        <begin position="7"/>
        <end position="30"/>
    </location>
</feature>
<dbReference type="Pfam" id="PF13727">
    <property type="entry name" value="CoA_binding_3"/>
    <property type="match status" value="1"/>
</dbReference>
<keyword evidence="5 7" id="KW-1133">Transmembrane helix</keyword>
<feature type="domain" description="Bacterial sugar transferase" evidence="8">
    <location>
        <begin position="261"/>
        <end position="461"/>
    </location>
</feature>
<reference evidence="10" key="1">
    <citation type="submission" date="2017-09" db="EMBL/GenBank/DDBJ databases">
        <title>Depth-based differentiation of microbial function through sediment-hosted aquifers and enrichment of novel symbionts in the deep terrestrial subsurface.</title>
        <authorList>
            <person name="Probst A.J."/>
            <person name="Ladd B."/>
            <person name="Jarett J.K."/>
            <person name="Geller-Mcgrath D.E."/>
            <person name="Sieber C.M.K."/>
            <person name="Emerson J.B."/>
            <person name="Anantharaman K."/>
            <person name="Thomas B.C."/>
            <person name="Malmstrom R."/>
            <person name="Stieglmeier M."/>
            <person name="Klingl A."/>
            <person name="Woyke T."/>
            <person name="Ryan C.M."/>
            <person name="Banfield J.F."/>
        </authorList>
    </citation>
    <scope>NUCLEOTIDE SEQUENCE [LARGE SCALE GENOMIC DNA]</scope>
</reference>
<dbReference type="Proteomes" id="UP000231162">
    <property type="component" value="Unassembled WGS sequence"/>
</dbReference>
<evidence type="ECO:0000259" key="8">
    <source>
        <dbReference type="Pfam" id="PF02397"/>
    </source>
</evidence>
<dbReference type="GO" id="GO:0016020">
    <property type="term" value="C:membrane"/>
    <property type="evidence" value="ECO:0007669"/>
    <property type="project" value="UniProtKB-SubCell"/>
</dbReference>
<keyword evidence="6 7" id="KW-0472">Membrane</keyword>
<feature type="transmembrane region" description="Helical" evidence="7">
    <location>
        <begin position="82"/>
        <end position="99"/>
    </location>
</feature>
<evidence type="ECO:0000256" key="4">
    <source>
        <dbReference type="ARBA" id="ARBA00022692"/>
    </source>
</evidence>
<evidence type="ECO:0000256" key="5">
    <source>
        <dbReference type="ARBA" id="ARBA00022989"/>
    </source>
</evidence>
<dbReference type="InterPro" id="IPR017475">
    <property type="entry name" value="EPS_sugar_tfrase"/>
</dbReference>
<comment type="similarity">
    <text evidence="2">Belongs to the bacterial sugar transferase family.</text>
</comment>
<evidence type="ECO:0000256" key="1">
    <source>
        <dbReference type="ARBA" id="ARBA00004141"/>
    </source>
</evidence>
<keyword evidence="3" id="KW-0808">Transferase</keyword>
<dbReference type="InterPro" id="IPR003362">
    <property type="entry name" value="Bact_transf"/>
</dbReference>
<accession>A0A2M6R9Z2</accession>
<dbReference type="NCBIfam" id="TIGR03025">
    <property type="entry name" value="EPS_sugtrans"/>
    <property type="match status" value="1"/>
</dbReference>
<comment type="subcellular location">
    <subcellularLocation>
        <location evidence="1">Membrane</location>
        <topology evidence="1">Multi-pass membrane protein</topology>
    </subcellularLocation>
</comment>
<evidence type="ECO:0000256" key="3">
    <source>
        <dbReference type="ARBA" id="ARBA00022679"/>
    </source>
</evidence>
<comment type="caution">
    <text evidence="9">The sequence shown here is derived from an EMBL/GenBank/DDBJ whole genome shotgun (WGS) entry which is preliminary data.</text>
</comment>
<evidence type="ECO:0000256" key="2">
    <source>
        <dbReference type="ARBA" id="ARBA00006464"/>
    </source>
</evidence>
<gene>
    <name evidence="9" type="ORF">COT79_02245</name>
</gene>
<dbReference type="Pfam" id="PF02397">
    <property type="entry name" value="Bac_transf"/>
    <property type="match status" value="1"/>
</dbReference>
<dbReference type="EMBL" id="PEZX01000031">
    <property type="protein sequence ID" value="PIS06870.1"/>
    <property type="molecule type" value="Genomic_DNA"/>
</dbReference>
<dbReference type="AlphaFoldDB" id="A0A2M6R9Z2"/>
<proteinExistence type="inferred from homology"/>
<feature type="transmembrane region" description="Helical" evidence="7">
    <location>
        <begin position="266"/>
        <end position="288"/>
    </location>
</feature>
<protein>
    <recommendedName>
        <fullName evidence="8">Bacterial sugar transferase domain-containing protein</fullName>
    </recommendedName>
</protein>
<name>A0A2M6R9Z2_9BACT</name>
<dbReference type="PANTHER" id="PTHR30576">
    <property type="entry name" value="COLANIC BIOSYNTHESIS UDP-GLUCOSE LIPID CARRIER TRANSFERASE"/>
    <property type="match status" value="1"/>
</dbReference>
<feature type="transmembrane region" description="Helical" evidence="7">
    <location>
        <begin position="105"/>
        <end position="127"/>
    </location>
</feature>
<evidence type="ECO:0000313" key="9">
    <source>
        <dbReference type="EMBL" id="PIS06870.1"/>
    </source>
</evidence>
<sequence>MKRSELFIAFSLVPLDALAIFAAFVLAYFTRIQSDVVAIWDFSQYIQFILLLIPFWILLFATQGIYKIASLKRGALDDLQNIFFASSSGIMLVVVYIFLSKTDFFSRLIVLYAWVYVCVILMIIRIVTRIIRRQLLKYGVGVYRVIVVGDGVHASAIINAMNTYPQLGYKVVKVIDRDGLAKIETILSNVLTDEIVLADSHITDKDISHLLEVTHGIPLTLKVVPNTYRLREANVVVDTVADIPLLSYSKTQLDGWGAIIKRIIDIIGSLCAIIILSPISALIALIIACTDRGPVIYKNERVGHEGNFITYKFRSMYIEYCTGKGYGGEKALDIEKKLIKEKNIKSGSAVYKIANDPRITPIGNFIRKTSLDELPQFYNVLIGTMSLVGPRPHQPREVENYTPQQRKLLIVKPGLTGMAQISGRSNLTFDDEARLDILYIENWSLWMDVKIILRTFFVIFKGKGAY</sequence>
<dbReference type="GO" id="GO:0016780">
    <property type="term" value="F:phosphotransferase activity, for other substituted phosphate groups"/>
    <property type="evidence" value="ECO:0007669"/>
    <property type="project" value="TreeGrafter"/>
</dbReference>
<evidence type="ECO:0000256" key="7">
    <source>
        <dbReference type="SAM" id="Phobius"/>
    </source>
</evidence>
<evidence type="ECO:0000313" key="10">
    <source>
        <dbReference type="Proteomes" id="UP000231162"/>
    </source>
</evidence>
<keyword evidence="4 7" id="KW-0812">Transmembrane</keyword>
<organism evidence="9 10">
    <name type="scientific">Candidatus Berkelbacteria bacterium CG10_big_fil_rev_8_21_14_0_10_43_14</name>
    <dbReference type="NCBI Taxonomy" id="1974515"/>
    <lineage>
        <taxon>Bacteria</taxon>
        <taxon>Candidatus Berkelbacteria</taxon>
    </lineage>
</organism>
<feature type="transmembrane region" description="Helical" evidence="7">
    <location>
        <begin position="42"/>
        <end position="61"/>
    </location>
</feature>
<evidence type="ECO:0000256" key="6">
    <source>
        <dbReference type="ARBA" id="ARBA00023136"/>
    </source>
</evidence>